<dbReference type="PANTHER" id="PTHR46148:SF58">
    <property type="entry name" value="RETROTRANSPOSON PROTEIN"/>
    <property type="match status" value="1"/>
</dbReference>
<dbReference type="InterPro" id="IPR043128">
    <property type="entry name" value="Rev_trsase/Diguanyl_cyclase"/>
</dbReference>
<dbReference type="Pfam" id="PF17919">
    <property type="entry name" value="RT_RNaseH_2"/>
    <property type="match status" value="1"/>
</dbReference>
<feature type="domain" description="Reverse transcriptase/retrotransposon-derived protein RNase H-like" evidence="3">
    <location>
        <begin position="306"/>
        <end position="356"/>
    </location>
</feature>
<organism evidence="4 5">
    <name type="scientific">Nicotiana sylvestris</name>
    <name type="common">Wood tobacco</name>
    <name type="synonym">South American tobacco</name>
    <dbReference type="NCBI Taxonomy" id="4096"/>
    <lineage>
        <taxon>Eukaryota</taxon>
        <taxon>Viridiplantae</taxon>
        <taxon>Streptophyta</taxon>
        <taxon>Embryophyta</taxon>
        <taxon>Tracheophyta</taxon>
        <taxon>Spermatophyta</taxon>
        <taxon>Magnoliopsida</taxon>
        <taxon>eudicotyledons</taxon>
        <taxon>Gunneridae</taxon>
        <taxon>Pentapetalae</taxon>
        <taxon>asterids</taxon>
        <taxon>lamiids</taxon>
        <taxon>Solanales</taxon>
        <taxon>Solanaceae</taxon>
        <taxon>Nicotianoideae</taxon>
        <taxon>Nicotianeae</taxon>
        <taxon>Nicotiana</taxon>
    </lineage>
</organism>
<gene>
    <name evidence="5" type="primary">LOC104245172</name>
</gene>
<dbReference type="InterPro" id="IPR043502">
    <property type="entry name" value="DNA/RNA_pol_sf"/>
</dbReference>
<dbReference type="Pfam" id="PF03732">
    <property type="entry name" value="Retrotrans_gag"/>
    <property type="match status" value="1"/>
</dbReference>
<dbReference type="PANTHER" id="PTHR46148">
    <property type="entry name" value="CHROMO DOMAIN-CONTAINING PROTEIN"/>
    <property type="match status" value="1"/>
</dbReference>
<name>A0A1U7YIG1_NICSY</name>
<evidence type="ECO:0000313" key="4">
    <source>
        <dbReference type="Proteomes" id="UP000189701"/>
    </source>
</evidence>
<feature type="compositionally biased region" description="Low complexity" evidence="1">
    <location>
        <begin position="239"/>
        <end position="270"/>
    </location>
</feature>
<proteinExistence type="predicted"/>
<dbReference type="RefSeq" id="XP_009799039.1">
    <property type="nucleotide sequence ID" value="XM_009800737.1"/>
</dbReference>
<dbReference type="InterPro" id="IPR005162">
    <property type="entry name" value="Retrotrans_gag_dom"/>
</dbReference>
<sequence length="430" mass="47765">MVLEPPVFMGANPEEDPQDFIDEMYKNLRVMRATETEGVDLAAYHLKGVAFAWFELWEDSREEGSPPARWSEIVDAFIDHFLPAKTRASRAAEFKNLKQGSRSVWEYHMEFVRLSKYVIHMFPTIEARVHRFAQGLNPLTINEASTAALNSGINYGKMVAFSHAKENRKLKNRMEREGKRSIRAQLAATVELFQAQSGQQTILSVGLVRREIPAVAEVPVPQVREDALRGFLLGVTRGAGRGSAPSSSPAVATSLSPSPTRGTPAPAGRGAARGGVQSSGEPSQFYAMSGCQTAEASPDKTVKFQWSDICEKSFQELKSRLTTAPVLTLPEGTGGFVVYCDASRIELGCVLMQHGKVVGDPSNIVPIKTIEVNEELSYEEVPAAILDRQVRKLRNKEIAFVKVLWRNQQVEEATWEAGEEMRRKYPHLFV</sequence>
<dbReference type="eggNOG" id="KOG0017">
    <property type="taxonomic scope" value="Eukaryota"/>
</dbReference>
<evidence type="ECO:0000256" key="1">
    <source>
        <dbReference type="SAM" id="MobiDB-lite"/>
    </source>
</evidence>
<dbReference type="AlphaFoldDB" id="A0A1U7YIG1"/>
<reference evidence="5" key="2">
    <citation type="submission" date="2025-08" db="UniProtKB">
        <authorList>
            <consortium name="RefSeq"/>
        </authorList>
    </citation>
    <scope>IDENTIFICATION</scope>
    <source>
        <tissue evidence="5">Leaf</tissue>
    </source>
</reference>
<accession>A0A1U7YIG1</accession>
<keyword evidence="4" id="KW-1185">Reference proteome</keyword>
<evidence type="ECO:0000259" key="3">
    <source>
        <dbReference type="Pfam" id="PF17919"/>
    </source>
</evidence>
<reference evidence="4" key="1">
    <citation type="journal article" date="2013" name="Genome Biol.">
        <title>Reference genomes and transcriptomes of Nicotiana sylvestris and Nicotiana tomentosiformis.</title>
        <authorList>
            <person name="Sierro N."/>
            <person name="Battey J.N."/>
            <person name="Ouadi S."/>
            <person name="Bovet L."/>
            <person name="Goepfert S."/>
            <person name="Bakaher N."/>
            <person name="Peitsch M.C."/>
            <person name="Ivanov N.V."/>
        </authorList>
    </citation>
    <scope>NUCLEOTIDE SEQUENCE [LARGE SCALE GENOMIC DNA]</scope>
</reference>
<evidence type="ECO:0000313" key="5">
    <source>
        <dbReference type="RefSeq" id="XP_009799039.1"/>
    </source>
</evidence>
<evidence type="ECO:0000259" key="2">
    <source>
        <dbReference type="Pfam" id="PF03732"/>
    </source>
</evidence>
<feature type="domain" description="Retrotransposon gag" evidence="2">
    <location>
        <begin position="41"/>
        <end position="138"/>
    </location>
</feature>
<dbReference type="Proteomes" id="UP000189701">
    <property type="component" value="Unplaced"/>
</dbReference>
<dbReference type="InterPro" id="IPR041577">
    <property type="entry name" value="RT_RNaseH_2"/>
</dbReference>
<dbReference type="Gene3D" id="3.30.70.270">
    <property type="match status" value="1"/>
</dbReference>
<protein>
    <submittedName>
        <fullName evidence="5">Uncharacterized protein LOC104245172</fullName>
    </submittedName>
</protein>
<feature type="region of interest" description="Disordered" evidence="1">
    <location>
        <begin position="239"/>
        <end position="281"/>
    </location>
</feature>
<dbReference type="SUPFAM" id="SSF56672">
    <property type="entry name" value="DNA/RNA polymerases"/>
    <property type="match status" value="1"/>
</dbReference>